<accession>A0ACB9M2Y4</accession>
<sequence>MEERDDHALPPLEGNNPPPPLPHLALRNKLRAHIVAFQQSPGEFLHSVWERFQELLRRCHGLALEEWRQMEIFYQECNVETQVLIDATCGGTLANKILGEGYELIELLASNHHQTTNDKEQKREVLEIGTLDATLGKN</sequence>
<protein>
    <submittedName>
        <fullName evidence="1">Uncharacterized protein</fullName>
    </submittedName>
</protein>
<dbReference type="Proteomes" id="UP000828941">
    <property type="component" value="Chromosome 10"/>
</dbReference>
<evidence type="ECO:0000313" key="2">
    <source>
        <dbReference type="Proteomes" id="UP000828941"/>
    </source>
</evidence>
<reference evidence="1 2" key="1">
    <citation type="journal article" date="2022" name="DNA Res.">
        <title>Chromosomal-level genome assembly of the orchid tree Bauhinia variegata (Leguminosae; Cercidoideae) supports the allotetraploid origin hypothesis of Bauhinia.</title>
        <authorList>
            <person name="Zhong Y."/>
            <person name="Chen Y."/>
            <person name="Zheng D."/>
            <person name="Pang J."/>
            <person name="Liu Y."/>
            <person name="Luo S."/>
            <person name="Meng S."/>
            <person name="Qian L."/>
            <person name="Wei D."/>
            <person name="Dai S."/>
            <person name="Zhou R."/>
        </authorList>
    </citation>
    <scope>NUCLEOTIDE SEQUENCE [LARGE SCALE GENOMIC DNA]</scope>
    <source>
        <strain evidence="1">BV-YZ2020</strain>
    </source>
</reference>
<keyword evidence="2" id="KW-1185">Reference proteome</keyword>
<proteinExistence type="predicted"/>
<name>A0ACB9M2Y4_BAUVA</name>
<evidence type="ECO:0000313" key="1">
    <source>
        <dbReference type="EMBL" id="KAI4318288.1"/>
    </source>
</evidence>
<organism evidence="1 2">
    <name type="scientific">Bauhinia variegata</name>
    <name type="common">Purple orchid tree</name>
    <name type="synonym">Phanera variegata</name>
    <dbReference type="NCBI Taxonomy" id="167791"/>
    <lineage>
        <taxon>Eukaryota</taxon>
        <taxon>Viridiplantae</taxon>
        <taxon>Streptophyta</taxon>
        <taxon>Embryophyta</taxon>
        <taxon>Tracheophyta</taxon>
        <taxon>Spermatophyta</taxon>
        <taxon>Magnoliopsida</taxon>
        <taxon>eudicotyledons</taxon>
        <taxon>Gunneridae</taxon>
        <taxon>Pentapetalae</taxon>
        <taxon>rosids</taxon>
        <taxon>fabids</taxon>
        <taxon>Fabales</taxon>
        <taxon>Fabaceae</taxon>
        <taxon>Cercidoideae</taxon>
        <taxon>Cercideae</taxon>
        <taxon>Bauhiniinae</taxon>
        <taxon>Bauhinia</taxon>
    </lineage>
</organism>
<gene>
    <name evidence="1" type="ORF">L6164_026075</name>
</gene>
<comment type="caution">
    <text evidence="1">The sequence shown here is derived from an EMBL/GenBank/DDBJ whole genome shotgun (WGS) entry which is preliminary data.</text>
</comment>
<dbReference type="EMBL" id="CM039435">
    <property type="protein sequence ID" value="KAI4318288.1"/>
    <property type="molecule type" value="Genomic_DNA"/>
</dbReference>